<organism evidence="1 2">
    <name type="scientific">Erpetoichthys calabaricus</name>
    <name type="common">Rope fish</name>
    <name type="synonym">Calamoichthys calabaricus</name>
    <dbReference type="NCBI Taxonomy" id="27687"/>
    <lineage>
        <taxon>Eukaryota</taxon>
        <taxon>Metazoa</taxon>
        <taxon>Chordata</taxon>
        <taxon>Craniata</taxon>
        <taxon>Vertebrata</taxon>
        <taxon>Euteleostomi</taxon>
        <taxon>Actinopterygii</taxon>
        <taxon>Polypteriformes</taxon>
        <taxon>Polypteridae</taxon>
        <taxon>Erpetoichthys</taxon>
    </lineage>
</organism>
<name>A0A8C4X7P8_ERPCA</name>
<protein>
    <submittedName>
        <fullName evidence="1">Uncharacterized protein</fullName>
    </submittedName>
</protein>
<evidence type="ECO:0000313" key="1">
    <source>
        <dbReference type="Ensembl" id="ENSECRP00000010854.1"/>
    </source>
</evidence>
<dbReference type="GO" id="GO:0005634">
    <property type="term" value="C:nucleus"/>
    <property type="evidence" value="ECO:0007669"/>
    <property type="project" value="TreeGrafter"/>
</dbReference>
<reference evidence="1" key="1">
    <citation type="submission" date="2021-06" db="EMBL/GenBank/DDBJ databases">
        <authorList>
            <consortium name="Wellcome Sanger Institute Data Sharing"/>
        </authorList>
    </citation>
    <scope>NUCLEOTIDE SEQUENCE [LARGE SCALE GENOMIC DNA]</scope>
</reference>
<evidence type="ECO:0000313" key="2">
    <source>
        <dbReference type="Proteomes" id="UP000694620"/>
    </source>
</evidence>
<reference evidence="1" key="2">
    <citation type="submission" date="2025-08" db="UniProtKB">
        <authorList>
            <consortium name="Ensembl"/>
        </authorList>
    </citation>
    <scope>IDENTIFICATION</scope>
</reference>
<proteinExistence type="predicted"/>
<dbReference type="AlphaFoldDB" id="A0A8C4X7P8"/>
<dbReference type="Ensembl" id="ENSECRT00000011031.1">
    <property type="protein sequence ID" value="ENSECRP00000010854.1"/>
    <property type="gene ID" value="ENSECRG00000007215.1"/>
</dbReference>
<reference evidence="1" key="3">
    <citation type="submission" date="2025-09" db="UniProtKB">
        <authorList>
            <consortium name="Ensembl"/>
        </authorList>
    </citation>
    <scope>IDENTIFICATION</scope>
</reference>
<keyword evidence="2" id="KW-1185">Reference proteome</keyword>
<dbReference type="GO" id="GO:0003700">
    <property type="term" value="F:DNA-binding transcription factor activity"/>
    <property type="evidence" value="ECO:0007669"/>
    <property type="project" value="TreeGrafter"/>
</dbReference>
<dbReference type="PANTHER" id="PTHR46304:SF2">
    <property type="entry name" value="GENERAL TRANSCRIPTION FACTOR II-I"/>
    <property type="match status" value="1"/>
</dbReference>
<dbReference type="Proteomes" id="UP000694620">
    <property type="component" value="Chromosome 8"/>
</dbReference>
<dbReference type="PANTHER" id="PTHR46304">
    <property type="entry name" value="GENERAL TRANSCRIPTION FACTOR II-I REPEAT DOMAIN-CONTAINING PROTEIN 1"/>
    <property type="match status" value="1"/>
</dbReference>
<accession>A0A8C4X7P8</accession>
<sequence>FWSDYFSKVSAINENNTKLPNMTFCFLFQCKELAKLKAEVACITIFNGEVFSVGTDRGRAYADLRKDFQNDFINYCK</sequence>